<evidence type="ECO:0000313" key="2">
    <source>
        <dbReference type="Proteomes" id="UP001519460"/>
    </source>
</evidence>
<comment type="caution">
    <text evidence="1">The sequence shown here is derived from an EMBL/GenBank/DDBJ whole genome shotgun (WGS) entry which is preliminary data.</text>
</comment>
<dbReference type="Proteomes" id="UP001519460">
    <property type="component" value="Unassembled WGS sequence"/>
</dbReference>
<evidence type="ECO:0000313" key="1">
    <source>
        <dbReference type="EMBL" id="KAK7501696.1"/>
    </source>
</evidence>
<organism evidence="1 2">
    <name type="scientific">Batillaria attramentaria</name>
    <dbReference type="NCBI Taxonomy" id="370345"/>
    <lineage>
        <taxon>Eukaryota</taxon>
        <taxon>Metazoa</taxon>
        <taxon>Spiralia</taxon>
        <taxon>Lophotrochozoa</taxon>
        <taxon>Mollusca</taxon>
        <taxon>Gastropoda</taxon>
        <taxon>Caenogastropoda</taxon>
        <taxon>Sorbeoconcha</taxon>
        <taxon>Cerithioidea</taxon>
        <taxon>Batillariidae</taxon>
        <taxon>Batillaria</taxon>
    </lineage>
</organism>
<proteinExistence type="predicted"/>
<protein>
    <submittedName>
        <fullName evidence="1">Uncharacterized protein</fullName>
    </submittedName>
</protein>
<dbReference type="EMBL" id="JACVVK020000030">
    <property type="protein sequence ID" value="KAK7501696.1"/>
    <property type="molecule type" value="Genomic_DNA"/>
</dbReference>
<dbReference type="AlphaFoldDB" id="A0ABD0LRB2"/>
<sequence>MNAVGLPARIKSLDRNEHSILSHSTDFSRNSSPIEMNKQRVKYSGVRCGSFSDQLLTTEQRSLEADHQQCSRRLANHRPVGTAIRRNGKSGTEICGRPLNTSIMCTVLACSNGKHGDKIGFSEKFAK</sequence>
<accession>A0ABD0LRB2</accession>
<keyword evidence="2" id="KW-1185">Reference proteome</keyword>
<reference evidence="1 2" key="1">
    <citation type="journal article" date="2023" name="Sci. Data">
        <title>Genome assembly of the Korean intertidal mud-creeper Batillaria attramentaria.</title>
        <authorList>
            <person name="Patra A.K."/>
            <person name="Ho P.T."/>
            <person name="Jun S."/>
            <person name="Lee S.J."/>
            <person name="Kim Y."/>
            <person name="Won Y.J."/>
        </authorList>
    </citation>
    <scope>NUCLEOTIDE SEQUENCE [LARGE SCALE GENOMIC DNA]</scope>
    <source>
        <strain evidence="1">Wonlab-2016</strain>
    </source>
</reference>
<gene>
    <name evidence="1" type="ORF">BaRGS_00007127</name>
</gene>
<name>A0ABD0LRB2_9CAEN</name>